<evidence type="ECO:0000256" key="1">
    <source>
        <dbReference type="SAM" id="MobiDB-lite"/>
    </source>
</evidence>
<evidence type="ECO:0000313" key="3">
    <source>
        <dbReference type="Proteomes" id="UP000562492"/>
    </source>
</evidence>
<sequence>MARSRNIKPGFFVNEDLVELGFATRLLFAGLWTLADREGRLEDRPKKIKIGVFPADDVNVDEMLQELHDAKFILRYEVNGEKYVQISNWSKHQNPHHTEKASDIPDANGALTVKQPAKNQKPQESDGGNLADSGFLIPDSLIPDSLKDDSAAAIPAKARKPSRSSSSPVKPDGVDERVWQDFHAIRKAKRAPLTDTALDGIRREADKAGLSLGEAIAYCCEAGWQGFNAGWYADRTKGGVVGGRFLPNKQEVLEARNRAVGDAWAAEMRAKMKGVPA</sequence>
<evidence type="ECO:0008006" key="4">
    <source>
        <dbReference type="Google" id="ProtNLM"/>
    </source>
</evidence>
<name>A0ABR6RKC3_9BURK</name>
<comment type="caution">
    <text evidence="2">The sequence shown here is derived from an EMBL/GenBank/DDBJ whole genome shotgun (WGS) entry which is preliminary data.</text>
</comment>
<proteinExistence type="predicted"/>
<gene>
    <name evidence="2" type="ORF">HNP33_003732</name>
</gene>
<accession>A0ABR6RKC3</accession>
<reference evidence="2 3" key="1">
    <citation type="submission" date="2020-08" db="EMBL/GenBank/DDBJ databases">
        <title>Functional genomics of gut bacteria from endangered species of beetles.</title>
        <authorList>
            <person name="Carlos-Shanley C."/>
        </authorList>
    </citation>
    <scope>NUCLEOTIDE SEQUENCE [LARGE SCALE GENOMIC DNA]</scope>
    <source>
        <strain evidence="2 3">S00124</strain>
    </source>
</reference>
<dbReference type="EMBL" id="JACHKZ010000033">
    <property type="protein sequence ID" value="MBB6579618.1"/>
    <property type="molecule type" value="Genomic_DNA"/>
</dbReference>
<dbReference type="Proteomes" id="UP000562492">
    <property type="component" value="Unassembled WGS sequence"/>
</dbReference>
<dbReference type="RefSeq" id="WP_184711062.1">
    <property type="nucleotide sequence ID" value="NZ_JACHKZ010000033.1"/>
</dbReference>
<protein>
    <recommendedName>
        <fullName evidence="4">Phage replication protein</fullName>
    </recommendedName>
</protein>
<organism evidence="2 3">
    <name type="scientific">Comamonas odontotermitis</name>
    <dbReference type="NCBI Taxonomy" id="379895"/>
    <lineage>
        <taxon>Bacteria</taxon>
        <taxon>Pseudomonadati</taxon>
        <taxon>Pseudomonadota</taxon>
        <taxon>Betaproteobacteria</taxon>
        <taxon>Burkholderiales</taxon>
        <taxon>Comamonadaceae</taxon>
        <taxon>Comamonas</taxon>
    </lineage>
</organism>
<evidence type="ECO:0000313" key="2">
    <source>
        <dbReference type="EMBL" id="MBB6579618.1"/>
    </source>
</evidence>
<keyword evidence="3" id="KW-1185">Reference proteome</keyword>
<feature type="region of interest" description="Disordered" evidence="1">
    <location>
        <begin position="152"/>
        <end position="175"/>
    </location>
</feature>